<keyword evidence="2" id="KW-0560">Oxidoreductase</keyword>
<keyword evidence="5" id="KW-1185">Reference proteome</keyword>
<accession>A0A6M1SY51</accession>
<sequence length="328" mass="36463">MKAIRVINKGESSSLEIKDYPTPEPKEHEIRVKIEATAINRADLHQRAGKYPPPEGASEILGLEMAGIVDKVGTKVKRWSKGDHVFGLLPGGGYCQYCTMHEDMAMPLPENLSFEEAAAVPETFLTAYQALSWLGNLQQLETVLIHAGGSGVGTSAIQLAKQLFSATIITTAGKQRKLETCRQLGAQYAYNYKEQDFAEEITNELGENAVNLVVDFIGAPYWEKNIEVLSMDGRLVYLSFLGGHRLERMSLSPLLKKRLKVMGSTLRSRSLEYKIELTQAFSSDCMRLLEEGSLGPVIDSVFDWEDTEEAHQRMEDNENTGKIVLTGM</sequence>
<dbReference type="SMART" id="SM00829">
    <property type="entry name" value="PKS_ER"/>
    <property type="match status" value="1"/>
</dbReference>
<dbReference type="NCBIfam" id="TIGR02824">
    <property type="entry name" value="quinone_pig3"/>
    <property type="match status" value="1"/>
</dbReference>
<dbReference type="InterPro" id="IPR011032">
    <property type="entry name" value="GroES-like_sf"/>
</dbReference>
<gene>
    <name evidence="4" type="ORF">G3570_15380</name>
</gene>
<dbReference type="AlphaFoldDB" id="A0A6M1SY51"/>
<organism evidence="4 5">
    <name type="scientific">Halalkalibaculum roseum</name>
    <dbReference type="NCBI Taxonomy" id="2709311"/>
    <lineage>
        <taxon>Bacteria</taxon>
        <taxon>Pseudomonadati</taxon>
        <taxon>Balneolota</taxon>
        <taxon>Balneolia</taxon>
        <taxon>Balneolales</taxon>
        <taxon>Balneolaceae</taxon>
        <taxon>Halalkalibaculum</taxon>
    </lineage>
</organism>
<keyword evidence="1" id="KW-0521">NADP</keyword>
<dbReference type="GO" id="GO:0070402">
    <property type="term" value="F:NADPH binding"/>
    <property type="evidence" value="ECO:0007669"/>
    <property type="project" value="TreeGrafter"/>
</dbReference>
<comment type="caution">
    <text evidence="4">The sequence shown here is derived from an EMBL/GenBank/DDBJ whole genome shotgun (WGS) entry which is preliminary data.</text>
</comment>
<feature type="domain" description="Enoyl reductase (ER)" evidence="3">
    <location>
        <begin position="10"/>
        <end position="325"/>
    </location>
</feature>
<evidence type="ECO:0000313" key="4">
    <source>
        <dbReference type="EMBL" id="NGP78030.1"/>
    </source>
</evidence>
<dbReference type="Pfam" id="PF00107">
    <property type="entry name" value="ADH_zinc_N"/>
    <property type="match status" value="1"/>
</dbReference>
<dbReference type="InterPro" id="IPR036291">
    <property type="entry name" value="NAD(P)-bd_dom_sf"/>
</dbReference>
<dbReference type="SUPFAM" id="SSF51735">
    <property type="entry name" value="NAD(P)-binding Rossmann-fold domains"/>
    <property type="match status" value="1"/>
</dbReference>
<reference evidence="4 5" key="1">
    <citation type="submission" date="2020-02" db="EMBL/GenBank/DDBJ databases">
        <title>Balneolaceae bacterium YR4-1, complete genome.</title>
        <authorList>
            <person name="Li Y."/>
            <person name="Wu S."/>
        </authorList>
    </citation>
    <scope>NUCLEOTIDE SEQUENCE [LARGE SCALE GENOMIC DNA]</scope>
    <source>
        <strain evidence="4 5">YR4-1</strain>
    </source>
</reference>
<proteinExistence type="predicted"/>
<dbReference type="Gene3D" id="3.90.180.10">
    <property type="entry name" value="Medium-chain alcohol dehydrogenases, catalytic domain"/>
    <property type="match status" value="1"/>
</dbReference>
<dbReference type="InterPro" id="IPR013149">
    <property type="entry name" value="ADH-like_C"/>
</dbReference>
<dbReference type="RefSeq" id="WP_165143765.1">
    <property type="nucleotide sequence ID" value="NZ_JAALLT010000005.1"/>
</dbReference>
<dbReference type="Pfam" id="PF08240">
    <property type="entry name" value="ADH_N"/>
    <property type="match status" value="1"/>
</dbReference>
<dbReference type="PANTHER" id="PTHR48106:SF18">
    <property type="entry name" value="QUINONE OXIDOREDUCTASE PIG3"/>
    <property type="match status" value="1"/>
</dbReference>
<name>A0A6M1SY51_9BACT</name>
<dbReference type="InterPro" id="IPR020843">
    <property type="entry name" value="ER"/>
</dbReference>
<evidence type="ECO:0000256" key="2">
    <source>
        <dbReference type="ARBA" id="ARBA00023002"/>
    </source>
</evidence>
<evidence type="ECO:0000313" key="5">
    <source>
        <dbReference type="Proteomes" id="UP000473278"/>
    </source>
</evidence>
<dbReference type="Proteomes" id="UP000473278">
    <property type="component" value="Unassembled WGS sequence"/>
</dbReference>
<evidence type="ECO:0000259" key="3">
    <source>
        <dbReference type="SMART" id="SM00829"/>
    </source>
</evidence>
<dbReference type="Gene3D" id="3.40.50.720">
    <property type="entry name" value="NAD(P)-binding Rossmann-like Domain"/>
    <property type="match status" value="1"/>
</dbReference>
<dbReference type="InterPro" id="IPR014189">
    <property type="entry name" value="Quinone_OxRdtase_PIG3"/>
</dbReference>
<protein>
    <submittedName>
        <fullName evidence="4">NAD(P)H-quinone oxidoreductase</fullName>
    </submittedName>
</protein>
<dbReference type="EMBL" id="JAALLT010000005">
    <property type="protein sequence ID" value="NGP78030.1"/>
    <property type="molecule type" value="Genomic_DNA"/>
</dbReference>
<dbReference type="InterPro" id="IPR013154">
    <property type="entry name" value="ADH-like_N"/>
</dbReference>
<dbReference type="GO" id="GO:0016651">
    <property type="term" value="F:oxidoreductase activity, acting on NAD(P)H"/>
    <property type="evidence" value="ECO:0007669"/>
    <property type="project" value="TreeGrafter"/>
</dbReference>
<dbReference type="SUPFAM" id="SSF50129">
    <property type="entry name" value="GroES-like"/>
    <property type="match status" value="1"/>
</dbReference>
<evidence type="ECO:0000256" key="1">
    <source>
        <dbReference type="ARBA" id="ARBA00022857"/>
    </source>
</evidence>
<dbReference type="PANTHER" id="PTHR48106">
    <property type="entry name" value="QUINONE OXIDOREDUCTASE PIG3-RELATED"/>
    <property type="match status" value="1"/>
</dbReference>
<dbReference type="CDD" id="cd05276">
    <property type="entry name" value="p53_inducible_oxidoreductase"/>
    <property type="match status" value="1"/>
</dbReference>